<gene>
    <name evidence="1" type="ORF">H0G86_002920</name>
</gene>
<dbReference type="EMBL" id="CP075865">
    <property type="protein sequence ID" value="QYS95643.1"/>
    <property type="molecule type" value="Genomic_DNA"/>
</dbReference>
<reference evidence="1 2" key="1">
    <citation type="journal article" date="2021" name="BMC Genomics">
        <title>Telomere-to-telomere genome assembly of asparaginase-producing Trichoderma simmonsii.</title>
        <authorList>
            <person name="Chung D."/>
            <person name="Kwon Y.M."/>
            <person name="Yang Y."/>
        </authorList>
    </citation>
    <scope>NUCLEOTIDE SEQUENCE [LARGE SCALE GENOMIC DNA]</scope>
    <source>
        <strain evidence="1 2">GH-Sj1</strain>
    </source>
</reference>
<evidence type="ECO:0000313" key="2">
    <source>
        <dbReference type="Proteomes" id="UP000826661"/>
    </source>
</evidence>
<name>A0A8G0PGG1_9HYPO</name>
<keyword evidence="2" id="KW-1185">Reference proteome</keyword>
<evidence type="ECO:0000313" key="1">
    <source>
        <dbReference type="EMBL" id="QYS95643.1"/>
    </source>
</evidence>
<sequence>MAYSFLSKTPAPVQEQERIFCRQNQVFVIRARVRCSDCITSAISNLRRGRDRRPFLAATRLGFARYRAGPGHWTVEIFSTTNRRFDDCTITAFDGIGQQWA</sequence>
<organism evidence="1 2">
    <name type="scientific">Trichoderma simmonsii</name>
    <dbReference type="NCBI Taxonomy" id="1491479"/>
    <lineage>
        <taxon>Eukaryota</taxon>
        <taxon>Fungi</taxon>
        <taxon>Dikarya</taxon>
        <taxon>Ascomycota</taxon>
        <taxon>Pezizomycotina</taxon>
        <taxon>Sordariomycetes</taxon>
        <taxon>Hypocreomycetidae</taxon>
        <taxon>Hypocreales</taxon>
        <taxon>Hypocreaceae</taxon>
        <taxon>Trichoderma</taxon>
    </lineage>
</organism>
<accession>A0A8G0PGG1</accession>
<protein>
    <submittedName>
        <fullName evidence="1">Uncharacterized protein</fullName>
    </submittedName>
</protein>
<dbReference type="AlphaFoldDB" id="A0A8G0PGG1"/>
<proteinExistence type="predicted"/>
<dbReference type="Proteomes" id="UP000826661">
    <property type="component" value="Chromosome II"/>
</dbReference>